<dbReference type="Proteomes" id="UP000239480">
    <property type="component" value="Unassembled WGS sequence"/>
</dbReference>
<dbReference type="Pfam" id="PF07883">
    <property type="entry name" value="Cupin_2"/>
    <property type="match status" value="1"/>
</dbReference>
<dbReference type="InterPro" id="IPR014710">
    <property type="entry name" value="RmlC-like_jellyroll"/>
</dbReference>
<dbReference type="InterPro" id="IPR013096">
    <property type="entry name" value="Cupin_2"/>
</dbReference>
<dbReference type="InterPro" id="IPR011051">
    <property type="entry name" value="RmlC_Cupin_sf"/>
</dbReference>
<dbReference type="RefSeq" id="WP_106203495.1">
    <property type="nucleotide sequence ID" value="NZ_PVTD01000001.1"/>
</dbReference>
<dbReference type="OrthoDB" id="882143at2"/>
<evidence type="ECO:0000259" key="1">
    <source>
        <dbReference type="Pfam" id="PF07883"/>
    </source>
</evidence>
<dbReference type="InterPro" id="IPR052535">
    <property type="entry name" value="Bacilysin_H2HPP_isomerase"/>
</dbReference>
<gene>
    <name evidence="2" type="ORF">CLV78_101872</name>
</gene>
<protein>
    <submittedName>
        <fullName evidence="2">Cupin domain-containing protein</fullName>
    </submittedName>
</protein>
<feature type="domain" description="Cupin type-2" evidence="1">
    <location>
        <begin position="45"/>
        <end position="90"/>
    </location>
</feature>
<dbReference type="EMBL" id="PVTD01000001">
    <property type="protein sequence ID" value="PRY26770.1"/>
    <property type="molecule type" value="Genomic_DNA"/>
</dbReference>
<evidence type="ECO:0000313" key="3">
    <source>
        <dbReference type="Proteomes" id="UP000239480"/>
    </source>
</evidence>
<dbReference type="Gene3D" id="2.60.120.10">
    <property type="entry name" value="Jelly Rolls"/>
    <property type="match status" value="1"/>
</dbReference>
<dbReference type="PANTHER" id="PTHR40112:SF1">
    <property type="entry name" value="H2HPP ISOMERASE"/>
    <property type="match status" value="1"/>
</dbReference>
<keyword evidence="3" id="KW-1185">Reference proteome</keyword>
<dbReference type="AlphaFoldDB" id="A0A2T0S042"/>
<proteinExistence type="predicted"/>
<accession>A0A2T0S042</accession>
<organism evidence="2 3">
    <name type="scientific">Aliiruegeria haliotis</name>
    <dbReference type="NCBI Taxonomy" id="1280846"/>
    <lineage>
        <taxon>Bacteria</taxon>
        <taxon>Pseudomonadati</taxon>
        <taxon>Pseudomonadota</taxon>
        <taxon>Alphaproteobacteria</taxon>
        <taxon>Rhodobacterales</taxon>
        <taxon>Roseobacteraceae</taxon>
        <taxon>Aliiruegeria</taxon>
    </lineage>
</organism>
<comment type="caution">
    <text evidence="2">The sequence shown here is derived from an EMBL/GenBank/DDBJ whole genome shotgun (WGS) entry which is preliminary data.</text>
</comment>
<name>A0A2T0S042_9RHOB</name>
<reference evidence="2 3" key="1">
    <citation type="submission" date="2018-03" db="EMBL/GenBank/DDBJ databases">
        <title>Genomic Encyclopedia of Archaeal and Bacterial Type Strains, Phase II (KMG-II): from individual species to whole genera.</title>
        <authorList>
            <person name="Goeker M."/>
        </authorList>
    </citation>
    <scope>NUCLEOTIDE SEQUENCE [LARGE SCALE GENOMIC DNA]</scope>
    <source>
        <strain evidence="2 3">DSM 29328</strain>
    </source>
</reference>
<dbReference type="SUPFAM" id="SSF51182">
    <property type="entry name" value="RmlC-like cupins"/>
    <property type="match status" value="1"/>
</dbReference>
<evidence type="ECO:0000313" key="2">
    <source>
        <dbReference type="EMBL" id="PRY26770.1"/>
    </source>
</evidence>
<sequence length="112" mass="12470">MQLPDFIMALPELNVPFPKSKVETRAIRSEKALMVYFIIHEDFDLPPHAHKAQWGTVLQGEIALTISGETRTYRPGDSYSIPSGAEHSAKVKAGTIVIDVFEEPDRYGLATD</sequence>
<dbReference type="PANTHER" id="PTHR40112">
    <property type="entry name" value="H2HPP ISOMERASE"/>
    <property type="match status" value="1"/>
</dbReference>